<dbReference type="InterPro" id="IPR036390">
    <property type="entry name" value="WH_DNA-bd_sf"/>
</dbReference>
<gene>
    <name evidence="5" type="ORF">LMG26411_04067</name>
</gene>
<evidence type="ECO:0000256" key="3">
    <source>
        <dbReference type="ARBA" id="ARBA00023163"/>
    </source>
</evidence>
<evidence type="ECO:0000313" key="5">
    <source>
        <dbReference type="EMBL" id="CAG2151907.1"/>
    </source>
</evidence>
<evidence type="ECO:0000256" key="1">
    <source>
        <dbReference type="ARBA" id="ARBA00023015"/>
    </source>
</evidence>
<sequence length="264" mass="28409">MTAATLKDSKPKPDLPGAPTRYAELASMLVKDIVEGRRVVGSLLPTEHELAEQHGVSRHTVRASLRMLQDLGYISRKKAVGTIVENANPNAAYTQSFGTAEDLVRVAATEVRAIDDVHDVTLDRALARRLEAPVGSAWVLLSGTRVDARKGSTPVARADIYIDASLAGLVDTIRNHPQTLVSALIERERATAIAEIRQVVTATLIEEPLATQLGVPSGSAGLRLIRHYKDGSGKILEITDTVYPADRVSVAFQLKRSRGPAIGL</sequence>
<keyword evidence="1" id="KW-0805">Transcription regulation</keyword>
<dbReference type="SMART" id="SM00866">
    <property type="entry name" value="UTRA"/>
    <property type="match status" value="1"/>
</dbReference>
<dbReference type="Proteomes" id="UP000672657">
    <property type="component" value="Unassembled WGS sequence"/>
</dbReference>
<name>A0ABN7Q378_9BURK</name>
<dbReference type="Pfam" id="PF00392">
    <property type="entry name" value="GntR"/>
    <property type="match status" value="1"/>
</dbReference>
<evidence type="ECO:0000256" key="2">
    <source>
        <dbReference type="ARBA" id="ARBA00023125"/>
    </source>
</evidence>
<dbReference type="PROSITE" id="PS50949">
    <property type="entry name" value="HTH_GNTR"/>
    <property type="match status" value="1"/>
</dbReference>
<dbReference type="RefSeq" id="WP_211955067.1">
    <property type="nucleotide sequence ID" value="NZ_CAJPVI010000025.1"/>
</dbReference>
<dbReference type="PRINTS" id="PR00035">
    <property type="entry name" value="HTHGNTR"/>
</dbReference>
<keyword evidence="6" id="KW-1185">Reference proteome</keyword>
<dbReference type="SUPFAM" id="SSF64288">
    <property type="entry name" value="Chorismate lyase-like"/>
    <property type="match status" value="1"/>
</dbReference>
<dbReference type="InterPro" id="IPR050679">
    <property type="entry name" value="Bact_HTH_transcr_reg"/>
</dbReference>
<reference evidence="5 6" key="1">
    <citation type="submission" date="2021-03" db="EMBL/GenBank/DDBJ databases">
        <authorList>
            <person name="Peeters C."/>
        </authorList>
    </citation>
    <scope>NUCLEOTIDE SEQUENCE [LARGE SCALE GENOMIC DNA]</scope>
    <source>
        <strain evidence="5 6">LMG 26411</strain>
    </source>
</reference>
<dbReference type="SUPFAM" id="SSF46785">
    <property type="entry name" value="Winged helix' DNA-binding domain"/>
    <property type="match status" value="1"/>
</dbReference>
<protein>
    <recommendedName>
        <fullName evidence="4">HTH gntR-type domain-containing protein</fullName>
    </recommendedName>
</protein>
<dbReference type="CDD" id="cd07377">
    <property type="entry name" value="WHTH_GntR"/>
    <property type="match status" value="1"/>
</dbReference>
<organism evidence="5 6">
    <name type="scientific">Cupriavidus numazuensis</name>
    <dbReference type="NCBI Taxonomy" id="221992"/>
    <lineage>
        <taxon>Bacteria</taxon>
        <taxon>Pseudomonadati</taxon>
        <taxon>Pseudomonadota</taxon>
        <taxon>Betaproteobacteria</taxon>
        <taxon>Burkholderiales</taxon>
        <taxon>Burkholderiaceae</taxon>
        <taxon>Cupriavidus</taxon>
    </lineage>
</organism>
<comment type="caution">
    <text evidence="5">The sequence shown here is derived from an EMBL/GenBank/DDBJ whole genome shotgun (WGS) entry which is preliminary data.</text>
</comment>
<accession>A0ABN7Q378</accession>
<dbReference type="PANTHER" id="PTHR44846:SF17">
    <property type="entry name" value="GNTR-FAMILY TRANSCRIPTIONAL REGULATOR"/>
    <property type="match status" value="1"/>
</dbReference>
<dbReference type="InterPro" id="IPR036388">
    <property type="entry name" value="WH-like_DNA-bd_sf"/>
</dbReference>
<proteinExistence type="predicted"/>
<dbReference type="InterPro" id="IPR028978">
    <property type="entry name" value="Chorismate_lyase_/UTRA_dom_sf"/>
</dbReference>
<keyword evidence="2" id="KW-0238">DNA-binding</keyword>
<dbReference type="InterPro" id="IPR011663">
    <property type="entry name" value="UTRA"/>
</dbReference>
<keyword evidence="3" id="KW-0804">Transcription</keyword>
<dbReference type="InterPro" id="IPR000524">
    <property type="entry name" value="Tscrpt_reg_HTH_GntR"/>
</dbReference>
<dbReference type="PANTHER" id="PTHR44846">
    <property type="entry name" value="MANNOSYL-D-GLYCERATE TRANSPORT/METABOLISM SYSTEM REPRESSOR MNGR-RELATED"/>
    <property type="match status" value="1"/>
</dbReference>
<dbReference type="EMBL" id="CAJPVI010000025">
    <property type="protein sequence ID" value="CAG2151907.1"/>
    <property type="molecule type" value="Genomic_DNA"/>
</dbReference>
<dbReference type="Gene3D" id="1.10.10.10">
    <property type="entry name" value="Winged helix-like DNA-binding domain superfamily/Winged helix DNA-binding domain"/>
    <property type="match status" value="1"/>
</dbReference>
<evidence type="ECO:0000259" key="4">
    <source>
        <dbReference type="PROSITE" id="PS50949"/>
    </source>
</evidence>
<evidence type="ECO:0000313" key="6">
    <source>
        <dbReference type="Proteomes" id="UP000672657"/>
    </source>
</evidence>
<dbReference type="Pfam" id="PF07702">
    <property type="entry name" value="UTRA"/>
    <property type="match status" value="1"/>
</dbReference>
<dbReference type="SMART" id="SM00345">
    <property type="entry name" value="HTH_GNTR"/>
    <property type="match status" value="1"/>
</dbReference>
<dbReference type="Gene3D" id="3.40.1410.10">
    <property type="entry name" value="Chorismate lyase-like"/>
    <property type="match status" value="1"/>
</dbReference>
<feature type="domain" description="HTH gntR-type" evidence="4">
    <location>
        <begin position="19"/>
        <end position="87"/>
    </location>
</feature>